<dbReference type="RefSeq" id="WP_074966056.1">
    <property type="nucleotide sequence ID" value="NZ_CBCRYP010000001.1"/>
</dbReference>
<evidence type="ECO:0008006" key="3">
    <source>
        <dbReference type="Google" id="ProtNLM"/>
    </source>
</evidence>
<dbReference type="InterPro" id="IPR027417">
    <property type="entry name" value="P-loop_NTPase"/>
</dbReference>
<proteinExistence type="predicted"/>
<dbReference type="EMBL" id="FOPU01000002">
    <property type="protein sequence ID" value="SFH16208.1"/>
    <property type="molecule type" value="Genomic_DNA"/>
</dbReference>
<name>A0A1I2XRS1_9RHOB</name>
<accession>A0A1I2XRS1</accession>
<reference evidence="1 2" key="1">
    <citation type="submission" date="2016-10" db="EMBL/GenBank/DDBJ databases">
        <authorList>
            <person name="de Groot N.N."/>
        </authorList>
    </citation>
    <scope>NUCLEOTIDE SEQUENCE [LARGE SCALE GENOMIC DNA]</scope>
    <source>
        <strain evidence="1 2">DSM 8537</strain>
    </source>
</reference>
<dbReference type="OrthoDB" id="7596739at2"/>
<dbReference type="STRING" id="34004.SAMN04488021_10264"/>
<keyword evidence="2" id="KW-1185">Reference proteome</keyword>
<protein>
    <recommendedName>
        <fullName evidence="3">Sulfotransferase family protein</fullName>
    </recommendedName>
</protein>
<organism evidence="1 2">
    <name type="scientific">Paracoccus aminovorans</name>
    <dbReference type="NCBI Taxonomy" id="34004"/>
    <lineage>
        <taxon>Bacteria</taxon>
        <taxon>Pseudomonadati</taxon>
        <taxon>Pseudomonadota</taxon>
        <taxon>Alphaproteobacteria</taxon>
        <taxon>Rhodobacterales</taxon>
        <taxon>Paracoccaceae</taxon>
        <taxon>Paracoccus</taxon>
    </lineage>
</organism>
<dbReference type="AlphaFoldDB" id="A0A1I2XRS1"/>
<gene>
    <name evidence="1" type="ORF">SAMN04488021_10264</name>
</gene>
<evidence type="ECO:0000313" key="2">
    <source>
        <dbReference type="Proteomes" id="UP000183635"/>
    </source>
</evidence>
<dbReference type="SUPFAM" id="SSF52540">
    <property type="entry name" value="P-loop containing nucleoside triphosphate hydrolases"/>
    <property type="match status" value="1"/>
</dbReference>
<sequence>MKLTVHIGTTKTGSTSIQDFLRHNRAAFAQKEICIPEVLGVQDHRKATISALNFGQSQALMQALGIRDQHDHARFVAETHAAYRETIETTLPREVVITSEHLQSRCNLEANVTRFRELFAEGFAQVRILVYVRPQLDQLVSLYSTLLRHGFSDTMEEHIQRLTKGFFKYFDLQGLISRWGNVFGIENIEVRPYKALPSRQEGGVIADFCRFLGQDHADPLFSHPKELNSSINIQGQELLRLANVNGELDPAQRRQEIARIEANFSGQGAEPNLAQARTFQSRFDKGNAWVIETFFPDHPEYLEPRWPKA</sequence>
<evidence type="ECO:0000313" key="1">
    <source>
        <dbReference type="EMBL" id="SFH16208.1"/>
    </source>
</evidence>
<dbReference type="Proteomes" id="UP000183635">
    <property type="component" value="Unassembled WGS sequence"/>
</dbReference>
<dbReference type="Gene3D" id="3.40.50.300">
    <property type="entry name" value="P-loop containing nucleotide triphosphate hydrolases"/>
    <property type="match status" value="1"/>
</dbReference>